<dbReference type="AlphaFoldDB" id="A0A7Z3BJY6"/>
<evidence type="ECO:0000313" key="2">
    <source>
        <dbReference type="EMBL" id="QJP08275.1"/>
    </source>
</evidence>
<keyword evidence="1" id="KW-0812">Transmembrane</keyword>
<proteinExistence type="predicted"/>
<name>A0A7Z3BJY6_9PSED</name>
<keyword evidence="3" id="KW-1185">Reference proteome</keyword>
<evidence type="ECO:0000256" key="1">
    <source>
        <dbReference type="SAM" id="Phobius"/>
    </source>
</evidence>
<organism evidence="2 3">
    <name type="scientific">Pseudomonas multiresinivorans</name>
    <dbReference type="NCBI Taxonomy" id="95301"/>
    <lineage>
        <taxon>Bacteria</taxon>
        <taxon>Pseudomonadati</taxon>
        <taxon>Pseudomonadota</taxon>
        <taxon>Gammaproteobacteria</taxon>
        <taxon>Pseudomonadales</taxon>
        <taxon>Pseudomonadaceae</taxon>
        <taxon>Pseudomonas</taxon>
    </lineage>
</organism>
<dbReference type="Proteomes" id="UP000502549">
    <property type="component" value="Chromosome"/>
</dbReference>
<dbReference type="KEGG" id="pmui:G4G71_10440"/>
<accession>A0A7Z3BJY6</accession>
<reference evidence="2 3" key="1">
    <citation type="submission" date="2020-02" db="EMBL/GenBank/DDBJ databases">
        <title>Complete genome sequence of Pseudomonas multiresinivorans ORNL1.</title>
        <authorList>
            <person name="Podar M."/>
        </authorList>
    </citation>
    <scope>NUCLEOTIDE SEQUENCE [LARGE SCALE GENOMIC DNA]</scope>
    <source>
        <strain evidence="3">populi</strain>
    </source>
</reference>
<keyword evidence="1" id="KW-1133">Transmembrane helix</keyword>
<dbReference type="RefSeq" id="WP_169937375.1">
    <property type="nucleotide sequence ID" value="NZ_CP048833.1"/>
</dbReference>
<sequence>MVSNPIPHLIFWLLLVACVLVVGRYHARHTVRAWADPVKGRRTGLSEHALPLGQTERRAKRTLERAPP</sequence>
<keyword evidence="1" id="KW-0472">Membrane</keyword>
<gene>
    <name evidence="2" type="ORF">G4G71_10440</name>
</gene>
<feature type="transmembrane region" description="Helical" evidence="1">
    <location>
        <begin position="6"/>
        <end position="23"/>
    </location>
</feature>
<dbReference type="EMBL" id="CP048833">
    <property type="protein sequence ID" value="QJP08275.1"/>
    <property type="molecule type" value="Genomic_DNA"/>
</dbReference>
<protein>
    <submittedName>
        <fullName evidence="2">Uncharacterized protein</fullName>
    </submittedName>
</protein>
<evidence type="ECO:0000313" key="3">
    <source>
        <dbReference type="Proteomes" id="UP000502549"/>
    </source>
</evidence>